<reference evidence="2 3" key="1">
    <citation type="submission" date="2011-02" db="EMBL/GenBank/DDBJ databases">
        <title>The Genome Sequence of Sphaeroforma arctica JP610.</title>
        <authorList>
            <consortium name="The Broad Institute Genome Sequencing Platform"/>
            <person name="Russ C."/>
            <person name="Cuomo C."/>
            <person name="Young S.K."/>
            <person name="Zeng Q."/>
            <person name="Gargeya S."/>
            <person name="Alvarado L."/>
            <person name="Berlin A."/>
            <person name="Chapman S.B."/>
            <person name="Chen Z."/>
            <person name="Freedman E."/>
            <person name="Gellesch M."/>
            <person name="Goldberg J."/>
            <person name="Griggs A."/>
            <person name="Gujja S."/>
            <person name="Heilman E."/>
            <person name="Heiman D."/>
            <person name="Howarth C."/>
            <person name="Mehta T."/>
            <person name="Neiman D."/>
            <person name="Pearson M."/>
            <person name="Roberts A."/>
            <person name="Saif S."/>
            <person name="Shea T."/>
            <person name="Shenoy N."/>
            <person name="Sisk P."/>
            <person name="Stolte C."/>
            <person name="Sykes S."/>
            <person name="White J."/>
            <person name="Yandava C."/>
            <person name="Burger G."/>
            <person name="Gray M.W."/>
            <person name="Holland P.W.H."/>
            <person name="King N."/>
            <person name="Lang F.B.F."/>
            <person name="Roger A.J."/>
            <person name="Ruiz-Trillo I."/>
            <person name="Haas B."/>
            <person name="Nusbaum C."/>
            <person name="Birren B."/>
        </authorList>
    </citation>
    <scope>NUCLEOTIDE SEQUENCE [LARGE SCALE GENOMIC DNA]</scope>
    <source>
        <strain evidence="2 3">JP610</strain>
    </source>
</reference>
<dbReference type="Gene3D" id="3.40.50.12230">
    <property type="match status" value="1"/>
</dbReference>
<dbReference type="GO" id="GO:0004479">
    <property type="term" value="F:methionyl-tRNA formyltransferase activity"/>
    <property type="evidence" value="ECO:0007669"/>
    <property type="project" value="TreeGrafter"/>
</dbReference>
<dbReference type="InterPro" id="IPR005793">
    <property type="entry name" value="Formyl_trans_C"/>
</dbReference>
<protein>
    <recommendedName>
        <fullName evidence="1">Formyl transferase C-terminal domain-containing protein</fullName>
    </recommendedName>
</protein>
<feature type="non-terminal residue" evidence="2">
    <location>
        <position position="1"/>
    </location>
</feature>
<dbReference type="InterPro" id="IPR036477">
    <property type="entry name" value="Formyl_transf_N_sf"/>
</dbReference>
<accession>A0A0L0FYG2</accession>
<dbReference type="RefSeq" id="XP_014155483.1">
    <property type="nucleotide sequence ID" value="XM_014300008.1"/>
</dbReference>
<sequence length="229" mass="25024">SGDSEAGVSLIELSKESFDSGNVIAQVQCPVEDTDTFQSLINRMVPLSADMLLSTIASLANGLHIQSQPQSTFGREITLAPKVDNTTSRIDWSTYTCAAIDRIQRALAHKTALYSTWNGKEIKLLDIVPPQLDQNPVQTLGSQPPQQESYSQADELTLDLHLGKKSEISPAPGGTPRYDVDTQILYIRCVDGWVGFRTVQSATKKLTSSSAFANGYKLRATGYSYVPHM</sequence>
<dbReference type="OrthoDB" id="10268103at2759"/>
<dbReference type="PANTHER" id="PTHR11138:SF5">
    <property type="entry name" value="METHIONYL-TRNA FORMYLTRANSFERASE, MITOCHONDRIAL"/>
    <property type="match status" value="1"/>
</dbReference>
<feature type="domain" description="Formyl transferase C-terminal" evidence="1">
    <location>
        <begin position="83"/>
        <end position="216"/>
    </location>
</feature>
<dbReference type="PANTHER" id="PTHR11138">
    <property type="entry name" value="METHIONYL-TRNA FORMYLTRANSFERASE"/>
    <property type="match status" value="1"/>
</dbReference>
<evidence type="ECO:0000313" key="3">
    <source>
        <dbReference type="Proteomes" id="UP000054560"/>
    </source>
</evidence>
<dbReference type="SUPFAM" id="SSF53328">
    <property type="entry name" value="Formyltransferase"/>
    <property type="match status" value="1"/>
</dbReference>
<dbReference type="AlphaFoldDB" id="A0A0L0FYG2"/>
<organism evidence="2 3">
    <name type="scientific">Sphaeroforma arctica JP610</name>
    <dbReference type="NCBI Taxonomy" id="667725"/>
    <lineage>
        <taxon>Eukaryota</taxon>
        <taxon>Ichthyosporea</taxon>
        <taxon>Ichthyophonida</taxon>
        <taxon>Sphaeroforma</taxon>
    </lineage>
</organism>
<dbReference type="GO" id="GO:0005739">
    <property type="term" value="C:mitochondrion"/>
    <property type="evidence" value="ECO:0007669"/>
    <property type="project" value="TreeGrafter"/>
</dbReference>
<dbReference type="eggNOG" id="KOG3082">
    <property type="taxonomic scope" value="Eukaryota"/>
</dbReference>
<dbReference type="GeneID" id="25906604"/>
<evidence type="ECO:0000313" key="2">
    <source>
        <dbReference type="EMBL" id="KNC81581.1"/>
    </source>
</evidence>
<name>A0A0L0FYG2_9EUKA</name>
<proteinExistence type="predicted"/>
<dbReference type="InterPro" id="IPR011034">
    <property type="entry name" value="Formyl_transferase-like_C_sf"/>
</dbReference>
<keyword evidence="3" id="KW-1185">Reference proteome</keyword>
<dbReference type="Pfam" id="PF02911">
    <property type="entry name" value="Formyl_trans_C"/>
    <property type="match status" value="1"/>
</dbReference>
<dbReference type="STRING" id="667725.A0A0L0FYG2"/>
<dbReference type="EMBL" id="KQ242018">
    <property type="protein sequence ID" value="KNC81581.1"/>
    <property type="molecule type" value="Genomic_DNA"/>
</dbReference>
<dbReference type="SUPFAM" id="SSF50486">
    <property type="entry name" value="FMT C-terminal domain-like"/>
    <property type="match status" value="1"/>
</dbReference>
<gene>
    <name evidence="2" type="ORF">SARC_06100</name>
</gene>
<dbReference type="Proteomes" id="UP000054560">
    <property type="component" value="Unassembled WGS sequence"/>
</dbReference>
<evidence type="ECO:0000259" key="1">
    <source>
        <dbReference type="Pfam" id="PF02911"/>
    </source>
</evidence>